<dbReference type="EMBL" id="JAQMWT010000533">
    <property type="protein sequence ID" value="KAJ8599925.1"/>
    <property type="molecule type" value="Genomic_DNA"/>
</dbReference>
<evidence type="ECO:0000256" key="4">
    <source>
        <dbReference type="ARBA" id="ARBA00023002"/>
    </source>
</evidence>
<name>A0AAD7XL01_9STRA</name>
<dbReference type="PRINTS" id="PR00080">
    <property type="entry name" value="SDRFAMILY"/>
</dbReference>
<dbReference type="Gene3D" id="3.40.50.720">
    <property type="entry name" value="NAD(P)-binding Rossmann-like Domain"/>
    <property type="match status" value="1"/>
</dbReference>
<dbReference type="AlphaFoldDB" id="A0AAD7XL01"/>
<comment type="caution">
    <text evidence="6">The sequence shown here is derived from an EMBL/GenBank/DDBJ whole genome shotgun (WGS) entry which is preliminary data.</text>
</comment>
<dbReference type="SUPFAM" id="SSF51735">
    <property type="entry name" value="NAD(P)-binding Rossmann-fold domains"/>
    <property type="match status" value="1"/>
</dbReference>
<dbReference type="PROSITE" id="PS00061">
    <property type="entry name" value="ADH_SHORT"/>
    <property type="match status" value="1"/>
</dbReference>
<dbReference type="InterPro" id="IPR020904">
    <property type="entry name" value="Sc_DH/Rdtase_CS"/>
</dbReference>
<dbReference type="PANTHER" id="PTHR43899">
    <property type="entry name" value="RH59310P"/>
    <property type="match status" value="1"/>
</dbReference>
<accession>A0AAD7XL01</accession>
<dbReference type="CDD" id="cd05356">
    <property type="entry name" value="17beta-HSD1_like_SDR_c"/>
    <property type="match status" value="1"/>
</dbReference>
<dbReference type="InterPro" id="IPR036291">
    <property type="entry name" value="NAD(P)-bd_dom_sf"/>
</dbReference>
<proteinExistence type="inferred from homology"/>
<dbReference type="FunFam" id="3.40.50.720:FF:000137">
    <property type="entry name" value="Hydroxysteroid (17-beta) dehydrogenase 3"/>
    <property type="match status" value="1"/>
</dbReference>
<dbReference type="Proteomes" id="UP001230188">
    <property type="component" value="Unassembled WGS sequence"/>
</dbReference>
<evidence type="ECO:0000313" key="7">
    <source>
        <dbReference type="Proteomes" id="UP001230188"/>
    </source>
</evidence>
<evidence type="ECO:0000256" key="5">
    <source>
        <dbReference type="RuleBase" id="RU000363"/>
    </source>
</evidence>
<sequence length="317" mass="33932">MLDIVTLQTVVLLAVFYKVGVPLVLGAYKCFLRPGKKLKKYGEWAVVTGATDGIGKALCVEFAKQGLNVFLISRTEAKLVEVEAELKTRFGGSRFGHLAVDFSGGFDAGKEAAVVAALDTLDVGVLANNVGMSYPFTKYYHELTDAEARDLLALNVESTFVMTKLALGDETKGMIARKRGAIVNTSSAAGTQISPLLAGYSGAKGGIVMFSKSLAAELKPKGIDVQVQTPLFVTTKLAKIKRASLTVPSPSTYAKAAVKAIGYDDAISPFWSHAIQLWLMDCLPTSFAVAIVANMHHAIRKKGLKKEAAKKEDKKAQ</sequence>
<organism evidence="6 7">
    <name type="scientific">Chrysophaeum taylorii</name>
    <dbReference type="NCBI Taxonomy" id="2483200"/>
    <lineage>
        <taxon>Eukaryota</taxon>
        <taxon>Sar</taxon>
        <taxon>Stramenopiles</taxon>
        <taxon>Ochrophyta</taxon>
        <taxon>Pelagophyceae</taxon>
        <taxon>Pelagomonadales</taxon>
        <taxon>Pelagomonadaceae</taxon>
        <taxon>Chrysophaeum</taxon>
    </lineage>
</organism>
<dbReference type="InterPro" id="IPR051019">
    <property type="entry name" value="VLCFA-Steroid_DH"/>
</dbReference>
<evidence type="ECO:0000313" key="6">
    <source>
        <dbReference type="EMBL" id="KAJ8599925.1"/>
    </source>
</evidence>
<dbReference type="InterPro" id="IPR002347">
    <property type="entry name" value="SDR_fam"/>
</dbReference>
<comment type="similarity">
    <text evidence="2 5">Belongs to the short-chain dehydrogenases/reductases (SDR) family.</text>
</comment>
<dbReference type="GO" id="GO:0005783">
    <property type="term" value="C:endoplasmic reticulum"/>
    <property type="evidence" value="ECO:0007669"/>
    <property type="project" value="UniProtKB-SubCell"/>
</dbReference>
<comment type="subcellular location">
    <subcellularLocation>
        <location evidence="1">Endoplasmic reticulum</location>
    </subcellularLocation>
</comment>
<keyword evidence="7" id="KW-1185">Reference proteome</keyword>
<evidence type="ECO:0000256" key="3">
    <source>
        <dbReference type="ARBA" id="ARBA00022857"/>
    </source>
</evidence>
<evidence type="ECO:0000256" key="2">
    <source>
        <dbReference type="ARBA" id="ARBA00006484"/>
    </source>
</evidence>
<dbReference type="PRINTS" id="PR00081">
    <property type="entry name" value="GDHRDH"/>
</dbReference>
<evidence type="ECO:0000256" key="1">
    <source>
        <dbReference type="ARBA" id="ARBA00004240"/>
    </source>
</evidence>
<keyword evidence="4" id="KW-0560">Oxidoreductase</keyword>
<protein>
    <submittedName>
        <fullName evidence="6">Uncharacterized protein</fullName>
    </submittedName>
</protein>
<dbReference type="PIRSF" id="PIRSF000126">
    <property type="entry name" value="11-beta-HSD1"/>
    <property type="match status" value="1"/>
</dbReference>
<gene>
    <name evidence="6" type="ORF">CTAYLR_002869</name>
</gene>
<reference evidence="6" key="1">
    <citation type="submission" date="2023-01" db="EMBL/GenBank/DDBJ databases">
        <title>Metagenome sequencing of chrysophaentin producing Chrysophaeum taylorii.</title>
        <authorList>
            <person name="Davison J."/>
            <person name="Bewley C."/>
        </authorList>
    </citation>
    <scope>NUCLEOTIDE SEQUENCE</scope>
    <source>
        <strain evidence="6">NIES-1699</strain>
    </source>
</reference>
<dbReference type="Pfam" id="PF00106">
    <property type="entry name" value="adh_short"/>
    <property type="match status" value="1"/>
</dbReference>
<dbReference type="GO" id="GO:0016491">
    <property type="term" value="F:oxidoreductase activity"/>
    <property type="evidence" value="ECO:0007669"/>
    <property type="project" value="UniProtKB-KW"/>
</dbReference>
<dbReference type="PANTHER" id="PTHR43899:SF13">
    <property type="entry name" value="RH59310P"/>
    <property type="match status" value="1"/>
</dbReference>
<keyword evidence="3" id="KW-0521">NADP</keyword>